<comment type="caution">
    <text evidence="1">The sequence shown here is derived from an EMBL/GenBank/DDBJ whole genome shotgun (WGS) entry which is preliminary data.</text>
</comment>
<evidence type="ECO:0000313" key="2">
    <source>
        <dbReference type="Proteomes" id="UP001143910"/>
    </source>
</evidence>
<organism evidence="1 2">
    <name type="scientific">Zarea fungicola</name>
    <dbReference type="NCBI Taxonomy" id="93591"/>
    <lineage>
        <taxon>Eukaryota</taxon>
        <taxon>Fungi</taxon>
        <taxon>Dikarya</taxon>
        <taxon>Ascomycota</taxon>
        <taxon>Pezizomycotina</taxon>
        <taxon>Sordariomycetes</taxon>
        <taxon>Hypocreomycetidae</taxon>
        <taxon>Hypocreales</taxon>
        <taxon>Cordycipitaceae</taxon>
        <taxon>Zarea</taxon>
    </lineage>
</organism>
<sequence length="177" mass="19847">MGSLRKQFYFTMFYTTTSCFAFMNAISYWLVTLPHNPKATNEGGPFTDLFGVGWFKNFALFNLYGAPAIVMIIETLFFNSIKRPQALGSHIFGVSSLSGLYLGWAALGGYVTGCFPFYWLNPLYVGSLEAVFAYCMGFVCLALLSFVLKQGFIGLREGLTNAPSRMREVVRETYMDN</sequence>
<gene>
    <name evidence="1" type="ORF">NQ176_g7304</name>
</gene>
<keyword evidence="2" id="KW-1185">Reference proteome</keyword>
<reference evidence="1" key="1">
    <citation type="submission" date="2022-08" db="EMBL/GenBank/DDBJ databases">
        <title>Genome Sequence of Lecanicillium fungicola.</title>
        <authorList>
            <person name="Buettner E."/>
        </authorList>
    </citation>
    <scope>NUCLEOTIDE SEQUENCE</scope>
    <source>
        <strain evidence="1">Babe33</strain>
    </source>
</reference>
<accession>A0ACC1MZJ9</accession>
<dbReference type="Proteomes" id="UP001143910">
    <property type="component" value="Unassembled WGS sequence"/>
</dbReference>
<dbReference type="EMBL" id="JANJQO010001199">
    <property type="protein sequence ID" value="KAJ2972178.1"/>
    <property type="molecule type" value="Genomic_DNA"/>
</dbReference>
<proteinExistence type="predicted"/>
<evidence type="ECO:0000313" key="1">
    <source>
        <dbReference type="EMBL" id="KAJ2972178.1"/>
    </source>
</evidence>
<name>A0ACC1MZJ9_9HYPO</name>
<protein>
    <submittedName>
        <fullName evidence="1">Uncharacterized protein</fullName>
    </submittedName>
</protein>